<dbReference type="Pfam" id="PF03235">
    <property type="entry name" value="GmrSD_N"/>
    <property type="match status" value="1"/>
</dbReference>
<dbReference type="OrthoDB" id="9798761at2"/>
<evidence type="ECO:0000313" key="3">
    <source>
        <dbReference type="Proteomes" id="UP000320839"/>
    </source>
</evidence>
<organism evidence="2 3">
    <name type="scientific">Gimesia panareensis</name>
    <dbReference type="NCBI Taxonomy" id="2527978"/>
    <lineage>
        <taxon>Bacteria</taxon>
        <taxon>Pseudomonadati</taxon>
        <taxon>Planctomycetota</taxon>
        <taxon>Planctomycetia</taxon>
        <taxon>Planctomycetales</taxon>
        <taxon>Planctomycetaceae</taxon>
        <taxon>Gimesia</taxon>
    </lineage>
</organism>
<dbReference type="InterPro" id="IPR004919">
    <property type="entry name" value="GmrSD_N"/>
</dbReference>
<dbReference type="RefSeq" id="WP_145458979.1">
    <property type="nucleotide sequence ID" value="NZ_CP036317.1"/>
</dbReference>
<evidence type="ECO:0000259" key="1">
    <source>
        <dbReference type="Pfam" id="PF03235"/>
    </source>
</evidence>
<sequence length="215" mass="25132">MESLTIRKIIEQVQRGQIRIPAFQRGFVWEPDRVAFLMDSIYKAYPYGALLFWRTNETLTVERHLGPFELPDPEADYPLDYVLDGQQRVTSIYATFQTTEDTSQSEEWKDIYFDFTIADDAQETQFFALMPDEVDYSKHFPLRTLFDTTAYRKATKDMNEELANRIDSMQSVFKEASIPVQIFRTDERGTVAVIFERINRNRTPEPVISLGLIIC</sequence>
<gene>
    <name evidence="2" type="ORF">Pan153_53390</name>
</gene>
<dbReference type="PANTHER" id="PTHR37292:SF2">
    <property type="entry name" value="DUF262 DOMAIN-CONTAINING PROTEIN"/>
    <property type="match status" value="1"/>
</dbReference>
<dbReference type="PANTHER" id="PTHR37292">
    <property type="entry name" value="VNG6097C"/>
    <property type="match status" value="1"/>
</dbReference>
<dbReference type="Proteomes" id="UP000320839">
    <property type="component" value="Chromosome"/>
</dbReference>
<evidence type="ECO:0000313" key="2">
    <source>
        <dbReference type="EMBL" id="QDV20663.1"/>
    </source>
</evidence>
<proteinExistence type="predicted"/>
<name>A0A518FWB0_9PLAN</name>
<reference evidence="2 3" key="1">
    <citation type="submission" date="2019-02" db="EMBL/GenBank/DDBJ databases">
        <title>Deep-cultivation of Planctomycetes and their phenomic and genomic characterization uncovers novel biology.</title>
        <authorList>
            <person name="Wiegand S."/>
            <person name="Jogler M."/>
            <person name="Boedeker C."/>
            <person name="Pinto D."/>
            <person name="Vollmers J."/>
            <person name="Rivas-Marin E."/>
            <person name="Kohn T."/>
            <person name="Peeters S.H."/>
            <person name="Heuer A."/>
            <person name="Rast P."/>
            <person name="Oberbeckmann S."/>
            <person name="Bunk B."/>
            <person name="Jeske O."/>
            <person name="Meyerdierks A."/>
            <person name="Storesund J.E."/>
            <person name="Kallscheuer N."/>
            <person name="Luecker S."/>
            <person name="Lage O.M."/>
            <person name="Pohl T."/>
            <person name="Merkel B.J."/>
            <person name="Hornburger P."/>
            <person name="Mueller R.-W."/>
            <person name="Bruemmer F."/>
            <person name="Labrenz M."/>
            <person name="Spormann A.M."/>
            <person name="Op den Camp H."/>
            <person name="Overmann J."/>
            <person name="Amann R."/>
            <person name="Jetten M.S.M."/>
            <person name="Mascher T."/>
            <person name="Medema M.H."/>
            <person name="Devos D.P."/>
            <person name="Kaster A.-K."/>
            <person name="Ovreas L."/>
            <person name="Rohde M."/>
            <person name="Galperin M.Y."/>
            <person name="Jogler C."/>
        </authorList>
    </citation>
    <scope>NUCLEOTIDE SEQUENCE [LARGE SCALE GENOMIC DNA]</scope>
    <source>
        <strain evidence="2 3">Pan153</strain>
    </source>
</reference>
<accession>A0A518FWB0</accession>
<dbReference type="AlphaFoldDB" id="A0A518FWB0"/>
<dbReference type="EMBL" id="CP036317">
    <property type="protein sequence ID" value="QDV20663.1"/>
    <property type="molecule type" value="Genomic_DNA"/>
</dbReference>
<protein>
    <recommendedName>
        <fullName evidence="1">GmrSD restriction endonucleases N-terminal domain-containing protein</fullName>
    </recommendedName>
</protein>
<feature type="domain" description="GmrSD restriction endonucleases N-terminal" evidence="1">
    <location>
        <begin position="6"/>
        <end position="203"/>
    </location>
</feature>